<reference evidence="5 6" key="1">
    <citation type="submission" date="2013-12" db="EMBL/GenBank/DDBJ databases">
        <authorList>
            <consortium name="DOE Joint Genome Institute"/>
            <person name="Smidt H."/>
            <person name="Huntemann M."/>
            <person name="Han J."/>
            <person name="Chen A."/>
            <person name="Kyrpides N."/>
            <person name="Mavromatis K."/>
            <person name="Markowitz V."/>
            <person name="Palaniappan K."/>
            <person name="Ivanova N."/>
            <person name="Schaumberg A."/>
            <person name="Pati A."/>
            <person name="Liolios K."/>
            <person name="Nordberg H.P."/>
            <person name="Cantor M.N."/>
            <person name="Hua S.X."/>
            <person name="Woyke T."/>
        </authorList>
    </citation>
    <scope>NUCLEOTIDE SEQUENCE [LARGE SCALE GENOMIC DNA]</scope>
    <source>
        <strain evidence="6">DSM 15288</strain>
    </source>
</reference>
<dbReference type="InterPro" id="IPR053135">
    <property type="entry name" value="AKR2_Oxidoreductase"/>
</dbReference>
<dbReference type="PANTHER" id="PTHR43312">
    <property type="entry name" value="D-THREO-ALDOSE 1-DEHYDROGENASE"/>
    <property type="match status" value="1"/>
</dbReference>
<dbReference type="AlphaFoldDB" id="W0EA68"/>
<gene>
    <name evidence="5" type="ORF">DESME_04625</name>
</gene>
<dbReference type="PRINTS" id="PR00069">
    <property type="entry name" value="ALDKETRDTASE"/>
</dbReference>
<dbReference type="InterPro" id="IPR017896">
    <property type="entry name" value="4Fe4S_Fe-S-bd"/>
</dbReference>
<evidence type="ECO:0000256" key="3">
    <source>
        <dbReference type="ARBA" id="ARBA00023014"/>
    </source>
</evidence>
<proteinExistence type="predicted"/>
<keyword evidence="3" id="KW-0411">Iron-sulfur</keyword>
<evidence type="ECO:0000259" key="4">
    <source>
        <dbReference type="PROSITE" id="PS51379"/>
    </source>
</evidence>
<evidence type="ECO:0000313" key="6">
    <source>
        <dbReference type="Proteomes" id="UP000010847"/>
    </source>
</evidence>
<dbReference type="GO" id="GO:0016491">
    <property type="term" value="F:oxidoreductase activity"/>
    <property type="evidence" value="ECO:0007669"/>
    <property type="project" value="InterPro"/>
</dbReference>
<dbReference type="OrthoDB" id="9804790at2"/>
<keyword evidence="2" id="KW-0408">Iron</keyword>
<dbReference type="Gene3D" id="3.30.70.20">
    <property type="match status" value="1"/>
</dbReference>
<dbReference type="STRING" id="871968.DESME_04625"/>
<dbReference type="PANTHER" id="PTHR43312:SF1">
    <property type="entry name" value="NADP-DEPENDENT OXIDOREDUCTASE DOMAIN-CONTAINING PROTEIN"/>
    <property type="match status" value="1"/>
</dbReference>
<dbReference type="SUPFAM" id="SSF54862">
    <property type="entry name" value="4Fe-4S ferredoxins"/>
    <property type="match status" value="1"/>
</dbReference>
<dbReference type="Pfam" id="PF12838">
    <property type="entry name" value="Fer4_7"/>
    <property type="match status" value="1"/>
</dbReference>
<sequence length="317" mass="34779">MKKTRLGQTQLEVSEMCFGVLPMVPLQARISEEAGGELILAALRQGVNFIDTAETYNTYPHIRRALDQFNGEVIIATKSPAHTYADMERSIELALKSLGREQIEIFLLHAARVTPAVFEERAGAFQCLVDYKEKGILKAIGISTHVVPVVRRAAEIPNVDIIFPIVNKLGMGIVDGSIDEMLQAIRKAHDARKGLYGMKALAGGHLITDLKEAFDFVRQIPELSSIAVGMVKLEELEMNLKIFNDEELSANLTIGNLKASKRLHILTNICRGCGTCVETCPNAALSLVDGKAQVDRDSCILCGYCNPVCPEFALRVV</sequence>
<dbReference type="CDD" id="cd19100">
    <property type="entry name" value="AKR_unchar"/>
    <property type="match status" value="1"/>
</dbReference>
<dbReference type="InterPro" id="IPR020471">
    <property type="entry name" value="AKR"/>
</dbReference>
<keyword evidence="1" id="KW-0479">Metal-binding</keyword>
<dbReference type="PROSITE" id="PS51379">
    <property type="entry name" value="4FE4S_FER_2"/>
    <property type="match status" value="2"/>
</dbReference>
<feature type="domain" description="4Fe-4S ferredoxin-type" evidence="4">
    <location>
        <begin position="291"/>
        <end position="317"/>
    </location>
</feature>
<dbReference type="PROSITE" id="PS00198">
    <property type="entry name" value="4FE4S_FER_1"/>
    <property type="match status" value="1"/>
</dbReference>
<dbReference type="InterPro" id="IPR036812">
    <property type="entry name" value="NAD(P)_OxRdtase_dom_sf"/>
</dbReference>
<keyword evidence="6" id="KW-1185">Reference proteome</keyword>
<evidence type="ECO:0000313" key="5">
    <source>
        <dbReference type="EMBL" id="AHF06423.1"/>
    </source>
</evidence>
<feature type="domain" description="4Fe-4S ferredoxin-type" evidence="4">
    <location>
        <begin position="261"/>
        <end position="290"/>
    </location>
</feature>
<name>W0EA68_9FIRM</name>
<dbReference type="RefSeq" id="WP_006715062.1">
    <property type="nucleotide sequence ID" value="NZ_CP007032.1"/>
</dbReference>
<dbReference type="SUPFAM" id="SSF51430">
    <property type="entry name" value="NAD(P)-linked oxidoreductase"/>
    <property type="match status" value="1"/>
</dbReference>
<dbReference type="Pfam" id="PF00248">
    <property type="entry name" value="Aldo_ket_red"/>
    <property type="match status" value="1"/>
</dbReference>
<organism evidence="5 6">
    <name type="scientific">Desulfitobacterium metallireducens DSM 15288</name>
    <dbReference type="NCBI Taxonomy" id="871968"/>
    <lineage>
        <taxon>Bacteria</taxon>
        <taxon>Bacillati</taxon>
        <taxon>Bacillota</taxon>
        <taxon>Clostridia</taxon>
        <taxon>Eubacteriales</taxon>
        <taxon>Desulfitobacteriaceae</taxon>
        <taxon>Desulfitobacterium</taxon>
    </lineage>
</organism>
<dbReference type="Gene3D" id="3.20.20.100">
    <property type="entry name" value="NADP-dependent oxidoreductase domain"/>
    <property type="match status" value="1"/>
</dbReference>
<dbReference type="EMBL" id="CP007032">
    <property type="protein sequence ID" value="AHF06423.1"/>
    <property type="molecule type" value="Genomic_DNA"/>
</dbReference>
<dbReference type="GO" id="GO:0051536">
    <property type="term" value="F:iron-sulfur cluster binding"/>
    <property type="evidence" value="ECO:0007669"/>
    <property type="project" value="UniProtKB-KW"/>
</dbReference>
<dbReference type="KEGG" id="dmt:DESME_04625"/>
<evidence type="ECO:0000256" key="1">
    <source>
        <dbReference type="ARBA" id="ARBA00022723"/>
    </source>
</evidence>
<protein>
    <submittedName>
        <fullName evidence="5">Aldo/keto reductase</fullName>
    </submittedName>
</protein>
<dbReference type="InterPro" id="IPR017900">
    <property type="entry name" value="4Fe4S_Fe_S_CS"/>
</dbReference>
<dbReference type="InterPro" id="IPR023210">
    <property type="entry name" value="NADP_OxRdtase_dom"/>
</dbReference>
<dbReference type="GO" id="GO:0046872">
    <property type="term" value="F:metal ion binding"/>
    <property type="evidence" value="ECO:0007669"/>
    <property type="project" value="UniProtKB-KW"/>
</dbReference>
<dbReference type="eggNOG" id="COG1453">
    <property type="taxonomic scope" value="Bacteria"/>
</dbReference>
<accession>W0EA68</accession>
<dbReference type="HOGENOM" id="CLU_023205_3_1_9"/>
<dbReference type="Proteomes" id="UP000010847">
    <property type="component" value="Chromosome"/>
</dbReference>
<evidence type="ECO:0000256" key="2">
    <source>
        <dbReference type="ARBA" id="ARBA00023004"/>
    </source>
</evidence>